<gene>
    <name evidence="2" type="ORF">SAMN03080599_00238</name>
</gene>
<sequence>MSTVKKGRGYVYSIQYHIVWCVKYRRKVLTSVVEEKLREILFKIADENGFTIEEFNCDQDHVHLLIDCKPQHYIPNFIKALKGVSGRFIFKECPWLKDSLCGGHLWNPSYFVATVSENTEAQVRDYIQSQKEK</sequence>
<feature type="domain" description="Transposase IS200-like" evidence="1">
    <location>
        <begin position="11"/>
        <end position="130"/>
    </location>
</feature>
<dbReference type="Pfam" id="PF01797">
    <property type="entry name" value="Y1_Tnp"/>
    <property type="match status" value="1"/>
</dbReference>
<name>A0A1G5RR06_9FIRM</name>
<proteinExistence type="predicted"/>
<dbReference type="NCBIfam" id="NF033573">
    <property type="entry name" value="transpos_IS200"/>
    <property type="match status" value="1"/>
</dbReference>
<keyword evidence="3" id="KW-1185">Reference proteome</keyword>
<accession>A0A1G5RR06</accession>
<evidence type="ECO:0000313" key="2">
    <source>
        <dbReference type="EMBL" id="SCZ76437.1"/>
    </source>
</evidence>
<dbReference type="Proteomes" id="UP000199208">
    <property type="component" value="Unassembled WGS sequence"/>
</dbReference>
<dbReference type="GO" id="GO:0004803">
    <property type="term" value="F:transposase activity"/>
    <property type="evidence" value="ECO:0007669"/>
    <property type="project" value="InterPro"/>
</dbReference>
<evidence type="ECO:0000259" key="1">
    <source>
        <dbReference type="SMART" id="SM01321"/>
    </source>
</evidence>
<dbReference type="InterPro" id="IPR036515">
    <property type="entry name" value="Transposase_17_sf"/>
</dbReference>
<organism evidence="2 3">
    <name type="scientific">Acidaminobacter hydrogenoformans DSM 2784</name>
    <dbReference type="NCBI Taxonomy" id="1120920"/>
    <lineage>
        <taxon>Bacteria</taxon>
        <taxon>Bacillati</taxon>
        <taxon>Bacillota</taxon>
        <taxon>Clostridia</taxon>
        <taxon>Peptostreptococcales</taxon>
        <taxon>Acidaminobacteraceae</taxon>
        <taxon>Acidaminobacter</taxon>
    </lineage>
</organism>
<dbReference type="STRING" id="1120920.SAMN03080599_00238"/>
<dbReference type="PANTHER" id="PTHR33360">
    <property type="entry name" value="TRANSPOSASE FOR INSERTION SEQUENCE ELEMENT IS200"/>
    <property type="match status" value="1"/>
</dbReference>
<dbReference type="RefSeq" id="WP_092589052.1">
    <property type="nucleotide sequence ID" value="NZ_FMWL01000001.1"/>
</dbReference>
<dbReference type="AlphaFoldDB" id="A0A1G5RR06"/>
<dbReference type="OrthoDB" id="9798161at2"/>
<dbReference type="EMBL" id="FMWL01000001">
    <property type="protein sequence ID" value="SCZ76437.1"/>
    <property type="molecule type" value="Genomic_DNA"/>
</dbReference>
<dbReference type="InterPro" id="IPR002686">
    <property type="entry name" value="Transposase_17"/>
</dbReference>
<evidence type="ECO:0000313" key="3">
    <source>
        <dbReference type="Proteomes" id="UP000199208"/>
    </source>
</evidence>
<dbReference type="Gene3D" id="3.30.70.1290">
    <property type="entry name" value="Transposase IS200-like"/>
    <property type="match status" value="1"/>
</dbReference>
<reference evidence="2 3" key="1">
    <citation type="submission" date="2016-10" db="EMBL/GenBank/DDBJ databases">
        <authorList>
            <person name="de Groot N.N."/>
        </authorList>
    </citation>
    <scope>NUCLEOTIDE SEQUENCE [LARGE SCALE GENOMIC DNA]</scope>
    <source>
        <strain evidence="2 3">DSM 2784</strain>
    </source>
</reference>
<dbReference type="GO" id="GO:0003677">
    <property type="term" value="F:DNA binding"/>
    <property type="evidence" value="ECO:0007669"/>
    <property type="project" value="InterPro"/>
</dbReference>
<dbReference type="SUPFAM" id="SSF143422">
    <property type="entry name" value="Transposase IS200-like"/>
    <property type="match status" value="1"/>
</dbReference>
<dbReference type="PANTHER" id="PTHR33360:SF2">
    <property type="entry name" value="TRANSPOSASE FOR INSERTION SEQUENCE ELEMENT IS200"/>
    <property type="match status" value="1"/>
</dbReference>
<protein>
    <submittedName>
        <fullName evidence="2">Putative transposase</fullName>
    </submittedName>
</protein>
<dbReference type="GO" id="GO:0006313">
    <property type="term" value="P:DNA transposition"/>
    <property type="evidence" value="ECO:0007669"/>
    <property type="project" value="InterPro"/>
</dbReference>
<dbReference type="SMART" id="SM01321">
    <property type="entry name" value="Y1_Tnp"/>
    <property type="match status" value="1"/>
</dbReference>